<feature type="domain" description="HTH araC/xylS-type" evidence="4">
    <location>
        <begin position="199"/>
        <end position="301"/>
    </location>
</feature>
<evidence type="ECO:0000313" key="6">
    <source>
        <dbReference type="Proteomes" id="UP001058271"/>
    </source>
</evidence>
<dbReference type="SMART" id="SM00342">
    <property type="entry name" value="HTH_ARAC"/>
    <property type="match status" value="1"/>
</dbReference>
<dbReference type="InterPro" id="IPR050204">
    <property type="entry name" value="AraC_XylS_family_regulators"/>
</dbReference>
<keyword evidence="2" id="KW-0238">DNA-binding</keyword>
<proteinExistence type="predicted"/>
<dbReference type="EMBL" id="CP073721">
    <property type="protein sequence ID" value="UWZ34808.1"/>
    <property type="molecule type" value="Genomic_DNA"/>
</dbReference>
<evidence type="ECO:0000256" key="2">
    <source>
        <dbReference type="ARBA" id="ARBA00023125"/>
    </source>
</evidence>
<evidence type="ECO:0000313" key="5">
    <source>
        <dbReference type="EMBL" id="UWZ34808.1"/>
    </source>
</evidence>
<sequence length="301" mass="33071">MSEHIRPQSLELPSPGGRLDARLHVARLRNITVGYVTYGTSVNTHFGAEDSPFVAHVPIAGSVAVDAPGYGLQSEGVGSVISPSLPTTVRWSRTSAQVAIRLDHQALHAELADLVTNPLSHPLRFQPCMSMESRGVRGWTSAISWLVAELDRGSGLVDHPLVVASVEQVIMRGLLIAQSHTYTSHLDAYTRSARSSVIRAVAEQMDASPQTPFTVDMLARQAGISVRALQKGFRREFAVSPLEYLRAVRLKRAREELLRAGPSEGVTVTDVATRWGFGHLGWFGQRYRERYGESPSKTLRR</sequence>
<dbReference type="InterPro" id="IPR035418">
    <property type="entry name" value="AraC-bd_2"/>
</dbReference>
<protein>
    <submittedName>
        <fullName evidence="5">AraC family transcriptional regulator</fullName>
    </submittedName>
</protein>
<dbReference type="SUPFAM" id="SSF46689">
    <property type="entry name" value="Homeodomain-like"/>
    <property type="match status" value="2"/>
</dbReference>
<reference evidence="5" key="1">
    <citation type="submission" date="2021-04" db="EMBL/GenBank/DDBJ databases">
        <title>Biosynthetic gene clusters of Dactylosporangioum roseum.</title>
        <authorList>
            <person name="Hartkoorn R.C."/>
            <person name="Beaudoing E."/>
            <person name="Hot D."/>
            <person name="Moureu S."/>
        </authorList>
    </citation>
    <scope>NUCLEOTIDE SEQUENCE</scope>
    <source>
        <strain evidence="5">NRRL B-16295</strain>
    </source>
</reference>
<dbReference type="InterPro" id="IPR018060">
    <property type="entry name" value="HTH_AraC"/>
</dbReference>
<organism evidence="5 6">
    <name type="scientific">Dactylosporangium roseum</name>
    <dbReference type="NCBI Taxonomy" id="47989"/>
    <lineage>
        <taxon>Bacteria</taxon>
        <taxon>Bacillati</taxon>
        <taxon>Actinomycetota</taxon>
        <taxon>Actinomycetes</taxon>
        <taxon>Micromonosporales</taxon>
        <taxon>Micromonosporaceae</taxon>
        <taxon>Dactylosporangium</taxon>
    </lineage>
</organism>
<dbReference type="PANTHER" id="PTHR46796:SF12">
    <property type="entry name" value="HTH-TYPE DNA-BINDING TRANSCRIPTIONAL ACTIVATOR EUTR"/>
    <property type="match status" value="1"/>
</dbReference>
<evidence type="ECO:0000256" key="3">
    <source>
        <dbReference type="ARBA" id="ARBA00023163"/>
    </source>
</evidence>
<keyword evidence="6" id="KW-1185">Reference proteome</keyword>
<keyword evidence="3" id="KW-0804">Transcription</keyword>
<evidence type="ECO:0000259" key="4">
    <source>
        <dbReference type="PROSITE" id="PS01124"/>
    </source>
</evidence>
<dbReference type="PROSITE" id="PS01124">
    <property type="entry name" value="HTH_ARAC_FAMILY_2"/>
    <property type="match status" value="1"/>
</dbReference>
<evidence type="ECO:0000256" key="1">
    <source>
        <dbReference type="ARBA" id="ARBA00023015"/>
    </source>
</evidence>
<name>A0ABY5YYJ2_9ACTN</name>
<accession>A0ABY5YYJ2</accession>
<dbReference type="Gene3D" id="1.10.10.60">
    <property type="entry name" value="Homeodomain-like"/>
    <property type="match status" value="1"/>
</dbReference>
<keyword evidence="1" id="KW-0805">Transcription regulation</keyword>
<dbReference type="Pfam" id="PF12833">
    <property type="entry name" value="HTH_18"/>
    <property type="match status" value="1"/>
</dbReference>
<dbReference type="Pfam" id="PF14525">
    <property type="entry name" value="AraC_binding_2"/>
    <property type="match status" value="1"/>
</dbReference>
<dbReference type="Proteomes" id="UP001058271">
    <property type="component" value="Chromosome"/>
</dbReference>
<gene>
    <name evidence="5" type="ORF">Drose_26955</name>
</gene>
<dbReference type="InterPro" id="IPR009057">
    <property type="entry name" value="Homeodomain-like_sf"/>
</dbReference>
<dbReference type="PANTHER" id="PTHR46796">
    <property type="entry name" value="HTH-TYPE TRANSCRIPTIONAL ACTIVATOR RHAS-RELATED"/>
    <property type="match status" value="1"/>
</dbReference>